<evidence type="ECO:0000313" key="1">
    <source>
        <dbReference type="EMBL" id="CCI10557.1"/>
    </source>
</evidence>
<name>A0A024FUI3_9STRA</name>
<dbReference type="Gene3D" id="3.40.50.1000">
    <property type="entry name" value="HAD superfamily/HAD-like"/>
    <property type="match status" value="1"/>
</dbReference>
<reference evidence="1 2" key="1">
    <citation type="submission" date="2012-05" db="EMBL/GenBank/DDBJ databases">
        <title>Recombination and specialization in a pathogen metapopulation.</title>
        <authorList>
            <person name="Gardiner A."/>
            <person name="Kemen E."/>
            <person name="Schultz-Larsen T."/>
            <person name="MacLean D."/>
            <person name="Van Oosterhout C."/>
            <person name="Jones J.D.G."/>
        </authorList>
    </citation>
    <scope>NUCLEOTIDE SEQUENCE [LARGE SCALE GENOMIC DNA]</scope>
    <source>
        <strain evidence="1 2">Ac Nc2</strain>
    </source>
</reference>
<comment type="caution">
    <text evidence="1">The sequence shown here is derived from an EMBL/GenBank/DDBJ whole genome shotgun (WGS) entry which is preliminary data.</text>
</comment>
<dbReference type="Proteomes" id="UP000053237">
    <property type="component" value="Unassembled WGS sequence"/>
</dbReference>
<dbReference type="InterPro" id="IPR023214">
    <property type="entry name" value="HAD_sf"/>
</dbReference>
<dbReference type="EMBL" id="CAIX01000290">
    <property type="protein sequence ID" value="CCI10557.1"/>
    <property type="molecule type" value="Genomic_DNA"/>
</dbReference>
<protein>
    <submittedName>
        <fullName evidence="1">Uncharacterized protein</fullName>
    </submittedName>
</protein>
<organism evidence="1 2">
    <name type="scientific">Albugo candida</name>
    <dbReference type="NCBI Taxonomy" id="65357"/>
    <lineage>
        <taxon>Eukaryota</taxon>
        <taxon>Sar</taxon>
        <taxon>Stramenopiles</taxon>
        <taxon>Oomycota</taxon>
        <taxon>Peronosporomycetes</taxon>
        <taxon>Albuginales</taxon>
        <taxon>Albuginaceae</taxon>
        <taxon>Albugo</taxon>
    </lineage>
</organism>
<dbReference type="Gene3D" id="1.20.1440.320">
    <property type="match status" value="1"/>
</dbReference>
<sequence>MDESLLHEIDNLIKQKDTQNCVALFDVTSDLALDMLFYYQIVHFAFEFTPVEFKEVLREEQNDPIIRDGALTVAEYGKKIMLRTLISEMDLEYTILYNKLHGHELEKDGEQEGRRKFMLMMLLYHQEVSKLIHAQKLPASLANAHVSKWQYQMKDLDIIKVKTAAKMYYEILEYNVVVSDKVQVCGVEVSVDFRIASPPPKALNLINFLKEKGMPSIVVEQSENSVDAIRHKTKHSEIIAPTPQLQFSKINHYTLYRPGFESVTVKVTYDFGQVTSTSHSGDLYGTNRLNHSRPKESDARLLEAVAYISTLKPCIVFSDTGLYHRILKVMTKGILVVVQNLTETQSFVDELVRGYQGVVDLYGQKDSVSVYRQYINDKRDWRR</sequence>
<dbReference type="InParanoid" id="A0A024FUI3"/>
<dbReference type="AlphaFoldDB" id="A0A024FUI3"/>
<accession>A0A024FUI3</accession>
<evidence type="ECO:0000313" key="2">
    <source>
        <dbReference type="Proteomes" id="UP000053237"/>
    </source>
</evidence>
<proteinExistence type="predicted"/>
<gene>
    <name evidence="1" type="ORF">BN9_106430</name>
</gene>
<keyword evidence="2" id="KW-1185">Reference proteome</keyword>